<dbReference type="GO" id="GO:0005634">
    <property type="term" value="C:nucleus"/>
    <property type="evidence" value="ECO:0007669"/>
    <property type="project" value="TreeGrafter"/>
</dbReference>
<dbReference type="InterPro" id="IPR036412">
    <property type="entry name" value="HAD-like_sf"/>
</dbReference>
<accession>A0A2M4ASW0</accession>
<protein>
    <recommendedName>
        <fullName evidence="2">Reg-2-like protein</fullName>
    </recommendedName>
</protein>
<dbReference type="AlphaFoldDB" id="A0A2M4ASW0"/>
<proteinExistence type="predicted"/>
<sequence>MNYFSRNLSRFRLITFDVTDTLLEYATPPECYYAQVINGVLKPTLGLVIDEQAIAHSFGSCFRALKAQHPNFGSSTSPKRIDQRVDNWHWWWRTLVERVILDAAKRNASEFAPALLLKIADQLIEDYTCDPAGLCWKKRHGVDDFLRQLQATGSPSVGGPYTPPLLGIVSNFDPRLETILRRHQLLKPSDRSDREEGIDFVVSSYEIGTEKPDPLIFRAALRRASGLAGSVIHPHEALHIGNLCREDYLGAAGAGWHSLLVNVSSKTRDSEKCRNVPGHHIFNGIPELQSCLSLDSTFPW</sequence>
<dbReference type="Pfam" id="PF00702">
    <property type="entry name" value="Hydrolase"/>
    <property type="match status" value="1"/>
</dbReference>
<dbReference type="InterPro" id="IPR051828">
    <property type="entry name" value="HAD-like_hydrolase_domain"/>
</dbReference>
<dbReference type="Gene3D" id="3.40.50.1000">
    <property type="entry name" value="HAD superfamily/HAD-like"/>
    <property type="match status" value="1"/>
</dbReference>
<dbReference type="PANTHER" id="PTHR46191">
    <property type="match status" value="1"/>
</dbReference>
<dbReference type="SUPFAM" id="SSF56784">
    <property type="entry name" value="HAD-like"/>
    <property type="match status" value="1"/>
</dbReference>
<dbReference type="PANTHER" id="PTHR46191:SF2">
    <property type="entry name" value="HALOACID DEHALOGENASE-LIKE HYDROLASE DOMAIN-CONTAINING PROTEIN 3"/>
    <property type="match status" value="1"/>
</dbReference>
<dbReference type="Gene3D" id="1.10.150.720">
    <property type="entry name" value="Haloacid dehalogenase-like hydrolase"/>
    <property type="match status" value="1"/>
</dbReference>
<organism evidence="1">
    <name type="scientific">Anopheles triannulatus</name>
    <dbReference type="NCBI Taxonomy" id="58253"/>
    <lineage>
        <taxon>Eukaryota</taxon>
        <taxon>Metazoa</taxon>
        <taxon>Ecdysozoa</taxon>
        <taxon>Arthropoda</taxon>
        <taxon>Hexapoda</taxon>
        <taxon>Insecta</taxon>
        <taxon>Pterygota</taxon>
        <taxon>Neoptera</taxon>
        <taxon>Endopterygota</taxon>
        <taxon>Diptera</taxon>
        <taxon>Nematocera</taxon>
        <taxon>Culicoidea</taxon>
        <taxon>Culicidae</taxon>
        <taxon>Anophelinae</taxon>
        <taxon>Anopheles</taxon>
    </lineage>
</organism>
<evidence type="ECO:0000313" key="1">
    <source>
        <dbReference type="EMBL" id="MBW43885.1"/>
    </source>
</evidence>
<dbReference type="EMBL" id="GGFK01010564">
    <property type="protein sequence ID" value="MBW43885.1"/>
    <property type="molecule type" value="Transcribed_RNA"/>
</dbReference>
<dbReference type="InterPro" id="IPR023214">
    <property type="entry name" value="HAD_sf"/>
</dbReference>
<name>A0A2M4ASW0_9DIPT</name>
<dbReference type="InterPro" id="IPR044924">
    <property type="entry name" value="HAD-SF_hydro_IA_REG-2-like_cap"/>
</dbReference>
<reference evidence="1" key="1">
    <citation type="submission" date="2018-01" db="EMBL/GenBank/DDBJ databases">
        <title>An insight into the sialome of Amazonian anophelines.</title>
        <authorList>
            <person name="Ribeiro J.M."/>
            <person name="Scarpassa V."/>
            <person name="Calvo E."/>
        </authorList>
    </citation>
    <scope>NUCLEOTIDE SEQUENCE</scope>
    <source>
        <tissue evidence="1">Salivary glands</tissue>
    </source>
</reference>
<evidence type="ECO:0008006" key="2">
    <source>
        <dbReference type="Google" id="ProtNLM"/>
    </source>
</evidence>